<gene>
    <name evidence="1" type="ORF">C4B59_10010</name>
</gene>
<organism evidence="1 2">
    <name type="scientific">Candidatus Methanogaster sp</name>
    <dbReference type="NCBI Taxonomy" id="3386292"/>
    <lineage>
        <taxon>Archaea</taxon>
        <taxon>Methanobacteriati</taxon>
        <taxon>Methanobacteriota</taxon>
        <taxon>Stenosarchaea group</taxon>
        <taxon>Methanomicrobia</taxon>
        <taxon>Methanosarcinales</taxon>
        <taxon>ANME-2 cluster</taxon>
        <taxon>Candidatus Methanogasteraceae</taxon>
        <taxon>Candidatus Methanogaster</taxon>
    </lineage>
</organism>
<proteinExistence type="predicted"/>
<accession>A0AC61L272</accession>
<dbReference type="Proteomes" id="UP000248329">
    <property type="component" value="Unassembled WGS sequence"/>
</dbReference>
<reference evidence="1" key="1">
    <citation type="submission" date="2018-01" db="EMBL/GenBank/DDBJ databases">
        <authorList>
            <person name="Krukenberg V."/>
        </authorList>
    </citation>
    <scope>NUCLEOTIDE SEQUENCE</scope>
    <source>
        <strain evidence="1">E20ANME2</strain>
    </source>
</reference>
<sequence>MQRDREYLTDILEAAKIASDYVSGVDKNEFLGDLQCQDAVIRRLEIMGEAARRISVKTHEDYPDLPWSDLIGMRNIMIHEYDDVDLHIVWETVHCDLSPLIDAIENILQTPE</sequence>
<protein>
    <submittedName>
        <fullName evidence="1">Uncharacterized protein</fullName>
    </submittedName>
</protein>
<evidence type="ECO:0000313" key="2">
    <source>
        <dbReference type="Proteomes" id="UP000248329"/>
    </source>
</evidence>
<name>A0AC61L272_9EURY</name>
<dbReference type="EMBL" id="PQXF01000019">
    <property type="protein sequence ID" value="PXF60042.1"/>
    <property type="molecule type" value="Genomic_DNA"/>
</dbReference>
<comment type="caution">
    <text evidence="1">The sequence shown here is derived from an EMBL/GenBank/DDBJ whole genome shotgun (WGS) entry which is preliminary data.</text>
</comment>
<evidence type="ECO:0000313" key="1">
    <source>
        <dbReference type="EMBL" id="PXF60042.1"/>
    </source>
</evidence>